<dbReference type="RefSeq" id="WP_160198378.1">
    <property type="nucleotide sequence ID" value="NZ_QXXA01000016.1"/>
</dbReference>
<gene>
    <name evidence="3" type="primary">mnmH</name>
    <name evidence="3" type="ORF">D3Z33_13725</name>
</gene>
<reference evidence="3 4" key="1">
    <citation type="submission" date="2018-08" db="EMBL/GenBank/DDBJ databases">
        <title>Murine metabolic-syndrome-specific gut microbial biobank.</title>
        <authorList>
            <person name="Liu C."/>
        </authorList>
    </citation>
    <scope>NUCLEOTIDE SEQUENCE [LARGE SCALE GENOMIC DNA]</scope>
    <source>
        <strain evidence="3 4">583</strain>
    </source>
</reference>
<feature type="domain" description="Rhodanese" evidence="2">
    <location>
        <begin position="12"/>
        <end position="134"/>
    </location>
</feature>
<dbReference type="Pfam" id="PF00581">
    <property type="entry name" value="Rhodanese"/>
    <property type="match status" value="1"/>
</dbReference>
<dbReference type="NCBIfam" id="NF008750">
    <property type="entry name" value="PRK11784.1-2"/>
    <property type="match status" value="1"/>
</dbReference>
<dbReference type="Proteomes" id="UP000467132">
    <property type="component" value="Unassembled WGS sequence"/>
</dbReference>
<organism evidence="3 4">
    <name type="scientific">Senegalia massiliensis</name>
    <dbReference type="NCBI Taxonomy" id="1720316"/>
    <lineage>
        <taxon>Bacteria</taxon>
        <taxon>Bacillati</taxon>
        <taxon>Bacillota</taxon>
        <taxon>Clostridia</taxon>
        <taxon>Eubacteriales</taxon>
        <taxon>Clostridiaceae</taxon>
        <taxon>Senegalia</taxon>
    </lineage>
</organism>
<dbReference type="InterPro" id="IPR058840">
    <property type="entry name" value="AAA_SelU"/>
</dbReference>
<proteinExistence type="predicted"/>
<evidence type="ECO:0000313" key="4">
    <source>
        <dbReference type="Proteomes" id="UP000467132"/>
    </source>
</evidence>
<dbReference type="NCBIfam" id="TIGR03167">
    <property type="entry name" value="tRNA_sel_U_synt"/>
    <property type="match status" value="1"/>
</dbReference>
<comment type="caution">
    <text evidence="3">The sequence shown here is derived from an EMBL/GenBank/DDBJ whole genome shotgun (WGS) entry which is preliminary data.</text>
</comment>
<name>A0A845QZK9_9CLOT</name>
<dbReference type="EMBL" id="QXXA01000016">
    <property type="protein sequence ID" value="NBI07915.1"/>
    <property type="molecule type" value="Genomic_DNA"/>
</dbReference>
<dbReference type="SUPFAM" id="SSF52821">
    <property type="entry name" value="Rhodanese/Cell cycle control phosphatase"/>
    <property type="match status" value="1"/>
</dbReference>
<dbReference type="PROSITE" id="PS50206">
    <property type="entry name" value="RHODANESE_3"/>
    <property type="match status" value="1"/>
</dbReference>
<keyword evidence="1" id="KW-0711">Selenium</keyword>
<dbReference type="AlphaFoldDB" id="A0A845QZK9"/>
<accession>A0A845QZK9</accession>
<dbReference type="InterPro" id="IPR036873">
    <property type="entry name" value="Rhodanese-like_dom_sf"/>
</dbReference>
<sequence length="348" mass="40964">MIKRINYKDIKNDNNIVYIDVRSPKEYEEDTIPNSINIPILNNKEREEIGYIYTQVNKDKARRLGLKYASKKLINYYDEINKIIDLNKKAVLFCYRGGMRSSSIAKVLDVLSMPIYVIDGGYKEYRNYVINNLNSYDKKFKFIVLHGYTGVGKTEALKTLELKGHEVLDLENIAQNSGSVFGNIFYKNKSSNQKKFESLLLNKFLNFKDTFIFVESESKRIGNSIMPDFLYNNIQNGYHILIQTNLNNRIKTIENDYLNNKKNNKDLVVKAIRNLKKRLGKKTTLELEKQFINGNYKYVIKELMLNYYDPLYNHSINKITEYDMVINYDDINELTKELIDFKSKLKER</sequence>
<dbReference type="PANTHER" id="PTHR30401:SF0">
    <property type="entry name" value="TRNA 2-SELENOURIDINE SYNTHASE"/>
    <property type="match status" value="1"/>
</dbReference>
<dbReference type="InterPro" id="IPR017582">
    <property type="entry name" value="SelU"/>
</dbReference>
<dbReference type="GO" id="GO:0043828">
    <property type="term" value="F:tRNA 2-selenouridine synthase activity"/>
    <property type="evidence" value="ECO:0007669"/>
    <property type="project" value="InterPro"/>
</dbReference>
<evidence type="ECO:0000259" key="2">
    <source>
        <dbReference type="PROSITE" id="PS50206"/>
    </source>
</evidence>
<keyword evidence="4" id="KW-1185">Reference proteome</keyword>
<dbReference type="InterPro" id="IPR001763">
    <property type="entry name" value="Rhodanese-like_dom"/>
</dbReference>
<evidence type="ECO:0000256" key="1">
    <source>
        <dbReference type="ARBA" id="ARBA00023266"/>
    </source>
</evidence>
<evidence type="ECO:0000313" key="3">
    <source>
        <dbReference type="EMBL" id="NBI07915.1"/>
    </source>
</evidence>
<protein>
    <submittedName>
        <fullName evidence="3">tRNA 2-selenouridine(34) synthase MnmH</fullName>
    </submittedName>
</protein>
<dbReference type="Pfam" id="PF26341">
    <property type="entry name" value="AAA_SelU"/>
    <property type="match status" value="1"/>
</dbReference>
<dbReference type="OrthoDB" id="9808735at2"/>
<dbReference type="PANTHER" id="PTHR30401">
    <property type="entry name" value="TRNA 2-SELENOURIDINE SYNTHASE"/>
    <property type="match status" value="1"/>
</dbReference>
<dbReference type="SMART" id="SM00450">
    <property type="entry name" value="RHOD"/>
    <property type="match status" value="1"/>
</dbReference>
<dbReference type="Gene3D" id="3.40.250.10">
    <property type="entry name" value="Rhodanese-like domain"/>
    <property type="match status" value="1"/>
</dbReference>
<dbReference type="GO" id="GO:0002098">
    <property type="term" value="P:tRNA wobble uridine modification"/>
    <property type="evidence" value="ECO:0007669"/>
    <property type="project" value="InterPro"/>
</dbReference>